<accession>H2CK87</accession>
<dbReference type="STRING" id="183.GCA_002009735_02813"/>
<dbReference type="HOGENOM" id="CLU_1007605_0_0_12"/>
<dbReference type="AlphaFoldDB" id="H2CK87"/>
<protein>
    <recommendedName>
        <fullName evidence="3">Outer membrane protein beta-barrel domain-containing protein</fullName>
    </recommendedName>
</protein>
<sequence>MNICKKFSHATLIFVAVFVSFEGLIAEDVRNSITLLGGGAKYRVTEHRDPEYYASYKYLADQWTDPADPVRMMSDVSLAQPPVWEGSGSVGRLQYERLFFDSKSLGLTVGAGFGKIKEKCIKNCGDWTDLLIYKTFNELILTPANLSSSSSGFYMLFLLPSLLSVRESGYSYTTLDVGLNYHASADSFLDPYAGLFGGYGTCSLENVTGMTCNIGRYGARLGMAINLTNRFFLLAQAEIERVEMNVTGEDGGGKLVLPVPDKHLMAGLGFRF</sequence>
<name>H2CK87_9LEPT</name>
<organism evidence="1 2">
    <name type="scientific">Leptonema illini DSM 21528</name>
    <dbReference type="NCBI Taxonomy" id="929563"/>
    <lineage>
        <taxon>Bacteria</taxon>
        <taxon>Pseudomonadati</taxon>
        <taxon>Spirochaetota</taxon>
        <taxon>Spirochaetia</taxon>
        <taxon>Leptospirales</taxon>
        <taxon>Leptospiraceae</taxon>
        <taxon>Leptonema</taxon>
    </lineage>
</organism>
<reference evidence="1 2" key="1">
    <citation type="submission" date="2011-10" db="EMBL/GenBank/DDBJ databases">
        <title>The Improved High-Quality Draft genome of Leptonema illini DSM 21528.</title>
        <authorList>
            <consortium name="US DOE Joint Genome Institute (JGI-PGF)"/>
            <person name="Lucas S."/>
            <person name="Copeland A."/>
            <person name="Lapidus A."/>
            <person name="Glavina del Rio T."/>
            <person name="Dalin E."/>
            <person name="Tice H."/>
            <person name="Bruce D."/>
            <person name="Goodwin L."/>
            <person name="Pitluck S."/>
            <person name="Peters L."/>
            <person name="Mikhailova N."/>
            <person name="Held B."/>
            <person name="Kyrpides N."/>
            <person name="Mavromatis K."/>
            <person name="Ivanova N."/>
            <person name="Markowitz V."/>
            <person name="Cheng J.-F."/>
            <person name="Hugenholtz P."/>
            <person name="Woyke T."/>
            <person name="Wu D."/>
            <person name="Gronow S."/>
            <person name="Wellnitz S."/>
            <person name="Brambilla E.-M."/>
            <person name="Klenk H.-P."/>
            <person name="Eisen J.A."/>
        </authorList>
    </citation>
    <scope>NUCLEOTIDE SEQUENCE [LARGE SCALE GENOMIC DNA]</scope>
    <source>
        <strain evidence="1 2">DSM 21528</strain>
    </source>
</reference>
<evidence type="ECO:0008006" key="3">
    <source>
        <dbReference type="Google" id="ProtNLM"/>
    </source>
</evidence>
<dbReference type="Proteomes" id="UP000005737">
    <property type="component" value="Unassembled WGS sequence"/>
</dbReference>
<dbReference type="EMBL" id="JH597773">
    <property type="protein sequence ID" value="EHQ07190.1"/>
    <property type="molecule type" value="Genomic_DNA"/>
</dbReference>
<gene>
    <name evidence="1" type="ORF">Lepil_2515</name>
</gene>
<evidence type="ECO:0000313" key="2">
    <source>
        <dbReference type="Proteomes" id="UP000005737"/>
    </source>
</evidence>
<proteinExistence type="predicted"/>
<keyword evidence="2" id="KW-1185">Reference proteome</keyword>
<evidence type="ECO:0000313" key="1">
    <source>
        <dbReference type="EMBL" id="EHQ07190.1"/>
    </source>
</evidence>